<proteinExistence type="predicted"/>
<comment type="caution">
    <text evidence="1">The sequence shown here is derived from an EMBL/GenBank/DDBJ whole genome shotgun (WGS) entry which is preliminary data.</text>
</comment>
<gene>
    <name evidence="1" type="ORF">ACH4OY_31515</name>
</gene>
<dbReference type="EMBL" id="JBIRPU010000049">
    <property type="protein sequence ID" value="MFI0797170.1"/>
    <property type="molecule type" value="Genomic_DNA"/>
</dbReference>
<keyword evidence="2" id="KW-1185">Reference proteome</keyword>
<organism evidence="1 2">
    <name type="scientific">Micromonospora rubida</name>
    <dbReference type="NCBI Taxonomy" id="2697657"/>
    <lineage>
        <taxon>Bacteria</taxon>
        <taxon>Bacillati</taxon>
        <taxon>Actinomycetota</taxon>
        <taxon>Actinomycetes</taxon>
        <taxon>Micromonosporales</taxon>
        <taxon>Micromonosporaceae</taxon>
        <taxon>Micromonospora</taxon>
    </lineage>
</organism>
<dbReference type="Proteomes" id="UP001611075">
    <property type="component" value="Unassembled WGS sequence"/>
</dbReference>
<sequence>MLIDAALGAFEESLQLYWRADVHAAADVGRYITERTAGTYSYFNLVVYEPLRLAIEAGAQQLVLGSGSLEAKLARGAELLRLTSVAVPLAR</sequence>
<name>A0ABW7SVT3_9ACTN</name>
<reference evidence="1 2" key="1">
    <citation type="submission" date="2024-10" db="EMBL/GenBank/DDBJ databases">
        <title>The Natural Products Discovery Center: Release of the First 8490 Sequenced Strains for Exploring Actinobacteria Biosynthetic Diversity.</title>
        <authorList>
            <person name="Kalkreuter E."/>
            <person name="Kautsar S.A."/>
            <person name="Yang D."/>
            <person name="Bader C.D."/>
            <person name="Teijaro C.N."/>
            <person name="Fluegel L."/>
            <person name="Davis C.M."/>
            <person name="Simpson J.R."/>
            <person name="Lauterbach L."/>
            <person name="Steele A.D."/>
            <person name="Gui C."/>
            <person name="Meng S."/>
            <person name="Li G."/>
            <person name="Viehrig K."/>
            <person name="Ye F."/>
            <person name="Su P."/>
            <person name="Kiefer A.F."/>
            <person name="Nichols A."/>
            <person name="Cepeda A.J."/>
            <person name="Yan W."/>
            <person name="Fan B."/>
            <person name="Jiang Y."/>
            <person name="Adhikari A."/>
            <person name="Zheng C.-J."/>
            <person name="Schuster L."/>
            <person name="Cowan T.M."/>
            <person name="Smanski M.J."/>
            <person name="Chevrette M.G."/>
            <person name="De Carvalho L.P.S."/>
            <person name="Shen B."/>
        </authorList>
    </citation>
    <scope>NUCLEOTIDE SEQUENCE [LARGE SCALE GENOMIC DNA]</scope>
    <source>
        <strain evidence="1 2">NPDC021253</strain>
    </source>
</reference>
<evidence type="ECO:0000313" key="2">
    <source>
        <dbReference type="Proteomes" id="UP001611075"/>
    </source>
</evidence>
<protein>
    <submittedName>
        <fullName evidence="1">Uncharacterized protein</fullName>
    </submittedName>
</protein>
<evidence type="ECO:0000313" key="1">
    <source>
        <dbReference type="EMBL" id="MFI0797170.1"/>
    </source>
</evidence>
<accession>A0ABW7SVT3</accession>
<dbReference type="RefSeq" id="WP_393159680.1">
    <property type="nucleotide sequence ID" value="NZ_JBIRPU010000049.1"/>
</dbReference>